<sequence>MRVELILLLALCALTTAMVTKDKRASSTKANSAEGKVRVCQRTTPCAWSMYKPHIKIIDQVINNTYCICSADTKCVITEDDTTVNTYVHRCRPPGSPDDISGTR</sequence>
<dbReference type="Proteomes" id="UP001549921">
    <property type="component" value="Unassembled WGS sequence"/>
</dbReference>
<gene>
    <name evidence="2" type="ORF">ABMA28_016960</name>
</gene>
<protein>
    <submittedName>
        <fullName evidence="2">Uncharacterized protein</fullName>
    </submittedName>
</protein>
<name>A0ABD0TAC9_LOXSC</name>
<evidence type="ECO:0000313" key="3">
    <source>
        <dbReference type="Proteomes" id="UP001549921"/>
    </source>
</evidence>
<keyword evidence="1" id="KW-0732">Signal</keyword>
<organism evidence="2 3">
    <name type="scientific">Loxostege sticticalis</name>
    <name type="common">Beet webworm moth</name>
    <dbReference type="NCBI Taxonomy" id="481309"/>
    <lineage>
        <taxon>Eukaryota</taxon>
        <taxon>Metazoa</taxon>
        <taxon>Ecdysozoa</taxon>
        <taxon>Arthropoda</taxon>
        <taxon>Hexapoda</taxon>
        <taxon>Insecta</taxon>
        <taxon>Pterygota</taxon>
        <taxon>Neoptera</taxon>
        <taxon>Endopterygota</taxon>
        <taxon>Lepidoptera</taxon>
        <taxon>Glossata</taxon>
        <taxon>Ditrysia</taxon>
        <taxon>Pyraloidea</taxon>
        <taxon>Crambidae</taxon>
        <taxon>Pyraustinae</taxon>
        <taxon>Loxostege</taxon>
    </lineage>
</organism>
<proteinExistence type="predicted"/>
<reference evidence="2 3" key="1">
    <citation type="submission" date="2024-06" db="EMBL/GenBank/DDBJ databases">
        <title>A chromosome-level genome assembly of beet webworm, Loxostege sticticalis.</title>
        <authorList>
            <person name="Zhang Y."/>
        </authorList>
    </citation>
    <scope>NUCLEOTIDE SEQUENCE [LARGE SCALE GENOMIC DNA]</scope>
    <source>
        <strain evidence="2">AQ028</strain>
        <tissue evidence="2">Male pupae</tissue>
    </source>
</reference>
<accession>A0ABD0TAC9</accession>
<comment type="caution">
    <text evidence="2">The sequence shown here is derived from an EMBL/GenBank/DDBJ whole genome shotgun (WGS) entry which is preliminary data.</text>
</comment>
<dbReference type="EMBL" id="JBEDNZ010000009">
    <property type="protein sequence ID" value="KAL0838950.1"/>
    <property type="molecule type" value="Genomic_DNA"/>
</dbReference>
<feature type="chain" id="PRO_5044887648" evidence="1">
    <location>
        <begin position="18"/>
        <end position="104"/>
    </location>
</feature>
<feature type="signal peptide" evidence="1">
    <location>
        <begin position="1"/>
        <end position="17"/>
    </location>
</feature>
<evidence type="ECO:0000313" key="2">
    <source>
        <dbReference type="EMBL" id="KAL0838950.1"/>
    </source>
</evidence>
<dbReference type="AlphaFoldDB" id="A0ABD0TAC9"/>
<evidence type="ECO:0000256" key="1">
    <source>
        <dbReference type="SAM" id="SignalP"/>
    </source>
</evidence>